<dbReference type="OrthoDB" id="7745832at2"/>
<protein>
    <submittedName>
        <fullName evidence="2">Uncharacterized protein</fullName>
    </submittedName>
</protein>
<proteinExistence type="predicted"/>
<dbReference type="EMBL" id="RAPE01000007">
    <property type="protein sequence ID" value="RKF12471.1"/>
    <property type="molecule type" value="Genomic_DNA"/>
</dbReference>
<name>A0A3A8B7C0_9RHOB</name>
<comment type="caution">
    <text evidence="2">The sequence shown here is derived from an EMBL/GenBank/DDBJ whole genome shotgun (WGS) entry which is preliminary data.</text>
</comment>
<feature type="signal peptide" evidence="1">
    <location>
        <begin position="1"/>
        <end position="24"/>
    </location>
</feature>
<feature type="chain" id="PRO_5017430640" evidence="1">
    <location>
        <begin position="25"/>
        <end position="113"/>
    </location>
</feature>
<dbReference type="Proteomes" id="UP000281128">
    <property type="component" value="Unassembled WGS sequence"/>
</dbReference>
<reference evidence="2 3" key="1">
    <citation type="submission" date="2018-09" db="EMBL/GenBank/DDBJ databases">
        <title>Roseovarius spongiae sp. nov., isolated from a marine sponge.</title>
        <authorList>
            <person name="Zhuang L."/>
            <person name="Luo L."/>
        </authorList>
    </citation>
    <scope>NUCLEOTIDE SEQUENCE [LARGE SCALE GENOMIC DNA]</scope>
    <source>
        <strain evidence="2 3">HN-E21</strain>
    </source>
</reference>
<evidence type="ECO:0000313" key="3">
    <source>
        <dbReference type="Proteomes" id="UP000281128"/>
    </source>
</evidence>
<keyword evidence="3" id="KW-1185">Reference proteome</keyword>
<organism evidence="2 3">
    <name type="scientific">Roseovarius spongiae</name>
    <dbReference type="NCBI Taxonomy" id="2320272"/>
    <lineage>
        <taxon>Bacteria</taxon>
        <taxon>Pseudomonadati</taxon>
        <taxon>Pseudomonadota</taxon>
        <taxon>Alphaproteobacteria</taxon>
        <taxon>Rhodobacterales</taxon>
        <taxon>Roseobacteraceae</taxon>
        <taxon>Roseovarius</taxon>
    </lineage>
</organism>
<gene>
    <name evidence="2" type="ORF">D6850_17515</name>
</gene>
<dbReference type="AlphaFoldDB" id="A0A3A8B7C0"/>
<keyword evidence="1" id="KW-0732">Signal</keyword>
<evidence type="ECO:0000256" key="1">
    <source>
        <dbReference type="SAM" id="SignalP"/>
    </source>
</evidence>
<dbReference type="RefSeq" id="WP_121168915.1">
    <property type="nucleotide sequence ID" value="NZ_RAPE01000007.1"/>
</dbReference>
<accession>A0A3A8B7C0</accession>
<sequence length="113" mass="11253">MHLFARLMMTAVLAAFAASSVAHAAGSARMASEMIVAGVDVTGAGCEACDDDAAGTLGIACDFVCNSAVAAALVETSAGCGPFAVSSAHGMMIEQDFHGLTGPPAKQPPRLLL</sequence>
<evidence type="ECO:0000313" key="2">
    <source>
        <dbReference type="EMBL" id="RKF12471.1"/>
    </source>
</evidence>